<accession>A0ABV3ZKP2</accession>
<keyword evidence="1" id="KW-0472">Membrane</keyword>
<keyword evidence="1" id="KW-1133">Transmembrane helix</keyword>
<dbReference type="RefSeq" id="WP_369331874.1">
    <property type="nucleotide sequence ID" value="NZ_JAULBC010000008.1"/>
</dbReference>
<protein>
    <submittedName>
        <fullName evidence="2">Uncharacterized protein</fullName>
    </submittedName>
</protein>
<gene>
    <name evidence="2" type="ORF">QTN47_23320</name>
</gene>
<sequence>MFLNKRAIIVSLVLFTVVALAYSYQIYSMLNEGRIVPSEMKYGFCITLFLLLAAVLNFLKYKNMQKKKGKQTD</sequence>
<proteinExistence type="predicted"/>
<name>A0ABV3ZKP2_9BACT</name>
<keyword evidence="1" id="KW-0812">Transmembrane</keyword>
<comment type="caution">
    <text evidence="2">The sequence shown here is derived from an EMBL/GenBank/DDBJ whole genome shotgun (WGS) entry which is preliminary data.</text>
</comment>
<dbReference type="Proteomes" id="UP001560573">
    <property type="component" value="Unassembled WGS sequence"/>
</dbReference>
<dbReference type="EMBL" id="JAULBC010000008">
    <property type="protein sequence ID" value="MEX6690462.1"/>
    <property type="molecule type" value="Genomic_DNA"/>
</dbReference>
<keyword evidence="3" id="KW-1185">Reference proteome</keyword>
<feature type="transmembrane region" description="Helical" evidence="1">
    <location>
        <begin position="39"/>
        <end position="59"/>
    </location>
</feature>
<evidence type="ECO:0000313" key="2">
    <source>
        <dbReference type="EMBL" id="MEX6690462.1"/>
    </source>
</evidence>
<organism evidence="2 3">
    <name type="scientific">Danxiaibacter flavus</name>
    <dbReference type="NCBI Taxonomy" id="3049108"/>
    <lineage>
        <taxon>Bacteria</taxon>
        <taxon>Pseudomonadati</taxon>
        <taxon>Bacteroidota</taxon>
        <taxon>Chitinophagia</taxon>
        <taxon>Chitinophagales</taxon>
        <taxon>Chitinophagaceae</taxon>
        <taxon>Danxiaibacter</taxon>
    </lineage>
</organism>
<reference evidence="2 3" key="1">
    <citation type="submission" date="2023-07" db="EMBL/GenBank/DDBJ databases">
        <authorList>
            <person name="Lian W.-H."/>
        </authorList>
    </citation>
    <scope>NUCLEOTIDE SEQUENCE [LARGE SCALE GENOMIC DNA]</scope>
    <source>
        <strain evidence="2 3">SYSU DXS3180</strain>
    </source>
</reference>
<evidence type="ECO:0000313" key="3">
    <source>
        <dbReference type="Proteomes" id="UP001560573"/>
    </source>
</evidence>
<evidence type="ECO:0000256" key="1">
    <source>
        <dbReference type="SAM" id="Phobius"/>
    </source>
</evidence>